<gene>
    <name evidence="2" type="ORF">P4447_11580</name>
</gene>
<dbReference type="PANTHER" id="PTHR11014">
    <property type="entry name" value="PEPTIDASE M20 FAMILY MEMBER"/>
    <property type="match status" value="1"/>
</dbReference>
<reference evidence="2 3" key="1">
    <citation type="submission" date="2023-03" db="EMBL/GenBank/DDBJ databases">
        <title>Bacillus Genome Sequencing.</title>
        <authorList>
            <person name="Dunlap C."/>
        </authorList>
    </citation>
    <scope>NUCLEOTIDE SEQUENCE [LARGE SCALE GENOMIC DNA]</scope>
    <source>
        <strain evidence="2 3">B-14544</strain>
    </source>
</reference>
<dbReference type="PANTHER" id="PTHR11014:SF122">
    <property type="entry name" value="AMIDOHYDROLASE AMHX"/>
    <property type="match status" value="1"/>
</dbReference>
<comment type="caution">
    <text evidence="2">The sequence shown here is derived from an EMBL/GenBank/DDBJ whole genome shotgun (WGS) entry which is preliminary data.</text>
</comment>
<protein>
    <submittedName>
        <fullName evidence="2">M20 peptidase aminoacylase family protein</fullName>
    </submittedName>
</protein>
<sequence length="384" mass="42268">MRAELEELRPLLLEIFDHLHEHPEASWEEVETTAYIKNLLQQHGFRPQTFDDCTGLVVEIGDGPHNVGLRTDIDALWQEVDGIFQANHSCGHDAHMTMIIGVLLLLKKLNYQPSGKLKVLFQPAEEKGSGALKMVEKGLVDDLDFLYGVHLRPIQEIPDGTATPAIFHGAAKFIAGEIIGEDAHGARPHLGKNAIEIGAALINEIAKIHVDPMVPSSVKMTKFHAGGESSNLIPGHASFHLDLRAQTNEVMEALTTKVEKICQAIASLYDVEIPLETKASVAAAKVDPLAQQLMEKVIIDTLGNATAPYPSSGGEDFHFYTVKRPQIKATMLGLGCDLYPGLHHPKMTFNHEAIFSGIEILAKTIINTFEHLEKEAPQQYEQHC</sequence>
<dbReference type="CDD" id="cd08018">
    <property type="entry name" value="M20_Acy1_amhX-like"/>
    <property type="match status" value="1"/>
</dbReference>
<proteinExistence type="predicted"/>
<dbReference type="SUPFAM" id="SSF55031">
    <property type="entry name" value="Bacterial exopeptidase dimerisation domain"/>
    <property type="match status" value="1"/>
</dbReference>
<organism evidence="2 3">
    <name type="scientific">Bacillus xiapuensis</name>
    <dbReference type="NCBI Taxonomy" id="2014075"/>
    <lineage>
        <taxon>Bacteria</taxon>
        <taxon>Bacillati</taxon>
        <taxon>Bacillota</taxon>
        <taxon>Bacilli</taxon>
        <taxon>Bacillales</taxon>
        <taxon>Bacillaceae</taxon>
        <taxon>Bacillus</taxon>
    </lineage>
</organism>
<dbReference type="InterPro" id="IPR036264">
    <property type="entry name" value="Bact_exopeptidase_dim_dom"/>
</dbReference>
<dbReference type="Gene3D" id="3.40.630.10">
    <property type="entry name" value="Zn peptidases"/>
    <property type="match status" value="1"/>
</dbReference>
<dbReference type="Proteomes" id="UP001330749">
    <property type="component" value="Unassembled WGS sequence"/>
</dbReference>
<dbReference type="Gene3D" id="3.30.70.360">
    <property type="match status" value="1"/>
</dbReference>
<dbReference type="NCBIfam" id="TIGR01891">
    <property type="entry name" value="amidohydrolases"/>
    <property type="match status" value="1"/>
</dbReference>
<evidence type="ECO:0000313" key="3">
    <source>
        <dbReference type="Proteomes" id="UP001330749"/>
    </source>
</evidence>
<accession>A0ABU6NA53</accession>
<dbReference type="Pfam" id="PF07687">
    <property type="entry name" value="M20_dimer"/>
    <property type="match status" value="1"/>
</dbReference>
<keyword evidence="3" id="KW-1185">Reference proteome</keyword>
<evidence type="ECO:0000313" key="2">
    <source>
        <dbReference type="EMBL" id="MED3563084.1"/>
    </source>
</evidence>
<dbReference type="EMBL" id="JARMQG010000138">
    <property type="protein sequence ID" value="MED3563084.1"/>
    <property type="molecule type" value="Genomic_DNA"/>
</dbReference>
<name>A0ABU6NA53_9BACI</name>
<evidence type="ECO:0000259" key="1">
    <source>
        <dbReference type="Pfam" id="PF07687"/>
    </source>
</evidence>
<dbReference type="InterPro" id="IPR017439">
    <property type="entry name" value="Amidohydrolase"/>
</dbReference>
<feature type="domain" description="Peptidase M20 dimerisation" evidence="1">
    <location>
        <begin position="176"/>
        <end position="266"/>
    </location>
</feature>
<dbReference type="Pfam" id="PF01546">
    <property type="entry name" value="Peptidase_M20"/>
    <property type="match status" value="1"/>
</dbReference>
<dbReference type="SUPFAM" id="SSF53187">
    <property type="entry name" value="Zn-dependent exopeptidases"/>
    <property type="match status" value="1"/>
</dbReference>
<dbReference type="PIRSF" id="PIRSF005962">
    <property type="entry name" value="Pept_M20D_amidohydro"/>
    <property type="match status" value="1"/>
</dbReference>
<dbReference type="InterPro" id="IPR002933">
    <property type="entry name" value="Peptidase_M20"/>
</dbReference>
<dbReference type="RefSeq" id="WP_327968111.1">
    <property type="nucleotide sequence ID" value="NZ_JARMQG010000138.1"/>
</dbReference>
<dbReference type="InterPro" id="IPR037484">
    <property type="entry name" value="AmhX-like"/>
</dbReference>
<dbReference type="InterPro" id="IPR011650">
    <property type="entry name" value="Peptidase_M20_dimer"/>
</dbReference>